<dbReference type="InterPro" id="IPR043128">
    <property type="entry name" value="Rev_trsase/Diguanyl_cyclase"/>
</dbReference>
<evidence type="ECO:0000313" key="7">
    <source>
        <dbReference type="Proteomes" id="UP000198415"/>
    </source>
</evidence>
<dbReference type="OrthoDB" id="23692at2"/>
<gene>
    <name evidence="6" type="ORF">SAMN06264365_12795</name>
</gene>
<feature type="domain" description="PAC" evidence="3">
    <location>
        <begin position="196"/>
        <end position="248"/>
    </location>
</feature>
<protein>
    <submittedName>
        <fullName evidence="6">Diguanylate cyclase/phosphodiesterase with PAS/PAC sensor(S)</fullName>
    </submittedName>
</protein>
<dbReference type="InterPro" id="IPR035919">
    <property type="entry name" value="EAL_sf"/>
</dbReference>
<dbReference type="InterPro" id="IPR000700">
    <property type="entry name" value="PAS-assoc_C"/>
</dbReference>
<dbReference type="InterPro" id="IPR000014">
    <property type="entry name" value="PAS"/>
</dbReference>
<dbReference type="Proteomes" id="UP000198415">
    <property type="component" value="Unassembled WGS sequence"/>
</dbReference>
<dbReference type="PANTHER" id="PTHR44757:SF2">
    <property type="entry name" value="BIOFILM ARCHITECTURE MAINTENANCE PROTEIN MBAA"/>
    <property type="match status" value="1"/>
</dbReference>
<dbReference type="Pfam" id="PF00563">
    <property type="entry name" value="EAL"/>
    <property type="match status" value="2"/>
</dbReference>
<evidence type="ECO:0000259" key="2">
    <source>
        <dbReference type="PROSITE" id="PS50112"/>
    </source>
</evidence>
<dbReference type="PROSITE" id="PS50113">
    <property type="entry name" value="PAC"/>
    <property type="match status" value="1"/>
</dbReference>
<organism evidence="6 7">
    <name type="scientific">Actinoplanes regularis</name>
    <dbReference type="NCBI Taxonomy" id="52697"/>
    <lineage>
        <taxon>Bacteria</taxon>
        <taxon>Bacillati</taxon>
        <taxon>Actinomycetota</taxon>
        <taxon>Actinomycetes</taxon>
        <taxon>Micromonosporales</taxon>
        <taxon>Micromonosporaceae</taxon>
        <taxon>Actinoplanes</taxon>
    </lineage>
</organism>
<dbReference type="CDD" id="cd01949">
    <property type="entry name" value="GGDEF"/>
    <property type="match status" value="1"/>
</dbReference>
<feature type="domain" description="GGDEF" evidence="5">
    <location>
        <begin position="276"/>
        <end position="410"/>
    </location>
</feature>
<dbReference type="SUPFAM" id="SSF55073">
    <property type="entry name" value="Nucleotide cyclase"/>
    <property type="match status" value="1"/>
</dbReference>
<evidence type="ECO:0000259" key="5">
    <source>
        <dbReference type="PROSITE" id="PS50887"/>
    </source>
</evidence>
<name>A0A239I934_9ACTN</name>
<dbReference type="SMART" id="SM00267">
    <property type="entry name" value="GGDEF"/>
    <property type="match status" value="1"/>
</dbReference>
<dbReference type="InterPro" id="IPR000160">
    <property type="entry name" value="GGDEF_dom"/>
</dbReference>
<keyword evidence="7" id="KW-1185">Reference proteome</keyword>
<dbReference type="NCBIfam" id="TIGR00229">
    <property type="entry name" value="sensory_box"/>
    <property type="match status" value="1"/>
</dbReference>
<accession>A0A239I934</accession>
<dbReference type="PANTHER" id="PTHR44757">
    <property type="entry name" value="DIGUANYLATE CYCLASE DGCP"/>
    <property type="match status" value="1"/>
</dbReference>
<feature type="region of interest" description="Disordered" evidence="1">
    <location>
        <begin position="612"/>
        <end position="677"/>
    </location>
</feature>
<sequence>MTGFARLWLERIAHEGFVPLDGADLEALLDRLAGQLAGGDPAAAREAGAALVAAHLTDPAVLAETITLIGTVYPGSEGTRIQAALAAGYAQALREATMAEQERLSRAVLDAHAGVERALRDSESRLRGIFHNAAIGIGVSTMDGRIVRVNQAFADLLGYTPDEMCTMIVPQLAHPSDPPGMWQLYEEMIRGERDHVRLEKAYPRKDGGALWTDLTSSLIRDEHGVPELIIAMVQDITDRRRLKESLQHQATHDPLTGLPNRTMIAAHLEQIFESAERVGLCYLDLDGFKRVNDTLGHQIGDALLAAVAERLTACADEPCRIAGRMSGDEFVLAVRDPAGPSAMRTLAEQVLTELTRPYEIGRHRLRVSASIGVVASDVRDTSPAELMKAADLTLYTAKSEGRARYVMYDADRNARQAARYALAAAMPDALDRDEFTVVYQPLVSLADERVRGVEALVRWRHPVLGELSPDAFIPLAEETGVIVALGRHVLRRACAQAAEWSRQVPDAPIFVSVNVTVAQAREPAFPAEVAKILADTGLDPRLLVLELTESAIMDTDGAPLGALDGLAASGIRIAIDDFGTGYSNLAYLRRLPIHILKLAGPFVDGLRKPLPSASANPARPAGPLDPIASASPLPHGPLTSTAPPPHGPLNSASAHPHGPLTSAAANPRGPLDPAASCSPVSVDEQIVETIVRLAHALGITVTAEAVETRPQADRLRHLGCDTGQGYLFSRPVPPAAILPLLQSSGPAYAGLTPR</sequence>
<dbReference type="InterPro" id="IPR052155">
    <property type="entry name" value="Biofilm_reg_signaling"/>
</dbReference>
<dbReference type="AlphaFoldDB" id="A0A239I934"/>
<dbReference type="NCBIfam" id="TIGR00254">
    <property type="entry name" value="GGDEF"/>
    <property type="match status" value="1"/>
</dbReference>
<evidence type="ECO:0000313" key="6">
    <source>
        <dbReference type="EMBL" id="SNS88864.1"/>
    </source>
</evidence>
<dbReference type="InterPro" id="IPR001610">
    <property type="entry name" value="PAC"/>
</dbReference>
<dbReference type="PROSITE" id="PS50883">
    <property type="entry name" value="EAL"/>
    <property type="match status" value="1"/>
</dbReference>
<evidence type="ECO:0000256" key="1">
    <source>
        <dbReference type="SAM" id="MobiDB-lite"/>
    </source>
</evidence>
<dbReference type="Gene3D" id="3.20.20.450">
    <property type="entry name" value="EAL domain"/>
    <property type="match status" value="1"/>
</dbReference>
<dbReference type="PROSITE" id="PS50887">
    <property type="entry name" value="GGDEF"/>
    <property type="match status" value="1"/>
</dbReference>
<dbReference type="PROSITE" id="PS50112">
    <property type="entry name" value="PAS"/>
    <property type="match status" value="1"/>
</dbReference>
<dbReference type="CDD" id="cd01948">
    <property type="entry name" value="EAL"/>
    <property type="match status" value="1"/>
</dbReference>
<dbReference type="SMART" id="SM00091">
    <property type="entry name" value="PAS"/>
    <property type="match status" value="1"/>
</dbReference>
<dbReference type="Gene3D" id="3.30.450.20">
    <property type="entry name" value="PAS domain"/>
    <property type="match status" value="1"/>
</dbReference>
<dbReference type="InterPro" id="IPR001633">
    <property type="entry name" value="EAL_dom"/>
</dbReference>
<dbReference type="EMBL" id="FZNR01000027">
    <property type="protein sequence ID" value="SNS88864.1"/>
    <property type="molecule type" value="Genomic_DNA"/>
</dbReference>
<dbReference type="SUPFAM" id="SSF141868">
    <property type="entry name" value="EAL domain-like"/>
    <property type="match status" value="2"/>
</dbReference>
<dbReference type="InterPro" id="IPR035965">
    <property type="entry name" value="PAS-like_dom_sf"/>
</dbReference>
<dbReference type="Pfam" id="PF00990">
    <property type="entry name" value="GGDEF"/>
    <property type="match status" value="1"/>
</dbReference>
<dbReference type="Pfam" id="PF13426">
    <property type="entry name" value="PAS_9"/>
    <property type="match status" value="1"/>
</dbReference>
<evidence type="ECO:0000259" key="3">
    <source>
        <dbReference type="PROSITE" id="PS50113"/>
    </source>
</evidence>
<dbReference type="Gene3D" id="3.30.70.270">
    <property type="match status" value="1"/>
</dbReference>
<dbReference type="InterPro" id="IPR029787">
    <property type="entry name" value="Nucleotide_cyclase"/>
</dbReference>
<dbReference type="SMART" id="SM00086">
    <property type="entry name" value="PAC"/>
    <property type="match status" value="1"/>
</dbReference>
<feature type="domain" description="EAL" evidence="4">
    <location>
        <begin position="419"/>
        <end position="745"/>
    </location>
</feature>
<reference evidence="6 7" key="1">
    <citation type="submission" date="2017-06" db="EMBL/GenBank/DDBJ databases">
        <authorList>
            <person name="Kim H.J."/>
            <person name="Triplett B.A."/>
        </authorList>
    </citation>
    <scope>NUCLEOTIDE SEQUENCE [LARGE SCALE GENOMIC DNA]</scope>
    <source>
        <strain evidence="6 7">DSM 43151</strain>
    </source>
</reference>
<dbReference type="RefSeq" id="WP_089298430.1">
    <property type="nucleotide sequence ID" value="NZ_BOMU01000107.1"/>
</dbReference>
<dbReference type="CDD" id="cd00130">
    <property type="entry name" value="PAS"/>
    <property type="match status" value="1"/>
</dbReference>
<dbReference type="SUPFAM" id="SSF55785">
    <property type="entry name" value="PYP-like sensor domain (PAS domain)"/>
    <property type="match status" value="1"/>
</dbReference>
<dbReference type="SMART" id="SM00052">
    <property type="entry name" value="EAL"/>
    <property type="match status" value="1"/>
</dbReference>
<proteinExistence type="predicted"/>
<feature type="domain" description="PAS" evidence="2">
    <location>
        <begin position="122"/>
        <end position="192"/>
    </location>
</feature>
<evidence type="ECO:0000259" key="4">
    <source>
        <dbReference type="PROSITE" id="PS50883"/>
    </source>
</evidence>